<protein>
    <submittedName>
        <fullName evidence="4">TIGR01777 family protein</fullName>
    </submittedName>
</protein>
<dbReference type="InterPro" id="IPR001509">
    <property type="entry name" value="Epimerase_deHydtase"/>
</dbReference>
<evidence type="ECO:0000259" key="2">
    <source>
        <dbReference type="Pfam" id="PF01370"/>
    </source>
</evidence>
<evidence type="ECO:0000313" key="4">
    <source>
        <dbReference type="EMBL" id="PUE67652.1"/>
    </source>
</evidence>
<comment type="caution">
    <text evidence="4">The sequence shown here is derived from an EMBL/GenBank/DDBJ whole genome shotgun (WGS) entry which is preliminary data.</text>
</comment>
<dbReference type="SUPFAM" id="SSF51735">
    <property type="entry name" value="NAD(P)-binding Rossmann-fold domains"/>
    <property type="match status" value="1"/>
</dbReference>
<keyword evidence="5" id="KW-1185">Reference proteome</keyword>
<dbReference type="RefSeq" id="WP_108526932.1">
    <property type="nucleotide sequence ID" value="NZ_MUXF01000001.1"/>
</dbReference>
<dbReference type="InterPro" id="IPR010099">
    <property type="entry name" value="SDR39U1"/>
</dbReference>
<evidence type="ECO:0000259" key="3">
    <source>
        <dbReference type="Pfam" id="PF08338"/>
    </source>
</evidence>
<accession>A0ABX5JKF8</accession>
<dbReference type="Pfam" id="PF08338">
    <property type="entry name" value="DUF1731"/>
    <property type="match status" value="1"/>
</dbReference>
<feature type="domain" description="NAD-dependent epimerase/dehydratase" evidence="2">
    <location>
        <begin position="4"/>
        <end position="205"/>
    </location>
</feature>
<evidence type="ECO:0000313" key="5">
    <source>
        <dbReference type="Proteomes" id="UP000251311"/>
    </source>
</evidence>
<dbReference type="Pfam" id="PF01370">
    <property type="entry name" value="Epimerase"/>
    <property type="match status" value="1"/>
</dbReference>
<feature type="domain" description="DUF1731" evidence="3">
    <location>
        <begin position="235"/>
        <end position="281"/>
    </location>
</feature>
<reference evidence="4 5" key="1">
    <citation type="submission" date="2017-02" db="EMBL/GenBank/DDBJ databases">
        <title>Arcobacter lacus sp. nov., a new species isolated from reclaimed water.</title>
        <authorList>
            <person name="Figueras M.J."/>
            <person name="Perez-Cataluna A."/>
            <person name="Salas-Masso N."/>
        </authorList>
    </citation>
    <scope>NUCLEOTIDE SEQUENCE [LARGE SCALE GENOMIC DNA]</scope>
    <source>
        <strain evidence="4 5">RW43-9</strain>
    </source>
</reference>
<comment type="similarity">
    <text evidence="1">Belongs to the NAD(P)-dependent epimerase/dehydratase family. SDR39U1 subfamily.</text>
</comment>
<dbReference type="EMBL" id="MUXF01000001">
    <property type="protein sequence ID" value="PUE67652.1"/>
    <property type="molecule type" value="Genomic_DNA"/>
</dbReference>
<sequence>MKTIAISGANGFVGTSLTNFFSSFGYKIVPLSRDILNNKSKLEEVLDSADIVINLAGANIINRWSETYKKLLYSSRIDTTSKIVNAISSISNKPKLLISTSAVGIYDNKSIYDENGSFSNDFLSNLCQDWEKEALKAKNGTTKIAIFRFGIILGKDGGALQKMITPFKFGLGGTIGSGKQAFSFIHINDLLNAYKFVIENNYDGVFNLTAPTPTTNKGLTLALGKTLKRPTILPIPEFVLKLIFSEGARVLTDGQSAIPKKLLDLGFEFKFKTIEEAIENLCSKKD</sequence>
<dbReference type="Proteomes" id="UP000251311">
    <property type="component" value="Unassembled WGS sequence"/>
</dbReference>
<dbReference type="PANTHER" id="PTHR11092">
    <property type="entry name" value="SUGAR NUCLEOTIDE EPIMERASE RELATED"/>
    <property type="match status" value="1"/>
</dbReference>
<name>A0ABX5JKF8_9BACT</name>
<dbReference type="PANTHER" id="PTHR11092:SF0">
    <property type="entry name" value="EPIMERASE FAMILY PROTEIN SDR39U1"/>
    <property type="match status" value="1"/>
</dbReference>
<gene>
    <name evidence="4" type="ORF">B0175_01310</name>
</gene>
<evidence type="ECO:0000256" key="1">
    <source>
        <dbReference type="ARBA" id="ARBA00009353"/>
    </source>
</evidence>
<dbReference type="NCBIfam" id="TIGR01777">
    <property type="entry name" value="yfcH"/>
    <property type="match status" value="1"/>
</dbReference>
<organism evidence="4 5">
    <name type="scientific">Arcobacter lacus</name>
    <dbReference type="NCBI Taxonomy" id="1912876"/>
    <lineage>
        <taxon>Bacteria</taxon>
        <taxon>Pseudomonadati</taxon>
        <taxon>Campylobacterota</taxon>
        <taxon>Epsilonproteobacteria</taxon>
        <taxon>Campylobacterales</taxon>
        <taxon>Arcobacteraceae</taxon>
        <taxon>Arcobacter</taxon>
    </lineage>
</organism>
<dbReference type="InterPro" id="IPR036291">
    <property type="entry name" value="NAD(P)-bd_dom_sf"/>
</dbReference>
<proteinExistence type="inferred from homology"/>
<dbReference type="Gene3D" id="3.40.50.720">
    <property type="entry name" value="NAD(P)-binding Rossmann-like Domain"/>
    <property type="match status" value="1"/>
</dbReference>
<dbReference type="CDD" id="cd05242">
    <property type="entry name" value="SDR_a8"/>
    <property type="match status" value="1"/>
</dbReference>
<dbReference type="InterPro" id="IPR013549">
    <property type="entry name" value="DUF1731"/>
</dbReference>